<sequence>MFLKAPFGLPADFLRTFGYPGQRRYIGLYWSPMGDEACWDDGQSSACGLADNHYYLAFIRRKEVLAWRDENGLHLGNSEEEAQHWLVVDAETCEVYAAHWREARQAVIRQEIPS</sequence>
<organism evidence="1 2">
    <name type="scientific">Gemmata obscuriglobus</name>
    <dbReference type="NCBI Taxonomy" id="114"/>
    <lineage>
        <taxon>Bacteria</taxon>
        <taxon>Pseudomonadati</taxon>
        <taxon>Planctomycetota</taxon>
        <taxon>Planctomycetia</taxon>
        <taxon>Gemmatales</taxon>
        <taxon>Gemmataceae</taxon>
        <taxon>Gemmata</taxon>
    </lineage>
</organism>
<name>A0A2Z3H8G1_9BACT</name>
<reference evidence="1 2" key="1">
    <citation type="submission" date="2018-01" db="EMBL/GenBank/DDBJ databases">
        <title>G. obscuriglobus.</title>
        <authorList>
            <person name="Franke J."/>
            <person name="Blomberg W."/>
            <person name="Selmecki A."/>
        </authorList>
    </citation>
    <scope>NUCLEOTIDE SEQUENCE [LARGE SCALE GENOMIC DNA]</scope>
    <source>
        <strain evidence="1 2">DSM 5831</strain>
    </source>
</reference>
<keyword evidence="2" id="KW-1185">Reference proteome</keyword>
<evidence type="ECO:0000313" key="1">
    <source>
        <dbReference type="EMBL" id="AWM39817.1"/>
    </source>
</evidence>
<gene>
    <name evidence="1" type="ORF">C1280_24285</name>
</gene>
<dbReference type="Proteomes" id="UP000245802">
    <property type="component" value="Chromosome"/>
</dbReference>
<dbReference type="KEGG" id="gog:C1280_24285"/>
<evidence type="ECO:0000313" key="2">
    <source>
        <dbReference type="Proteomes" id="UP000245802"/>
    </source>
</evidence>
<protein>
    <submittedName>
        <fullName evidence="1">Uncharacterized protein</fullName>
    </submittedName>
</protein>
<dbReference type="OrthoDB" id="166418at2"/>
<dbReference type="RefSeq" id="WP_010035241.1">
    <property type="nucleotide sequence ID" value="NZ_CP025958.1"/>
</dbReference>
<dbReference type="EMBL" id="CP025958">
    <property type="protein sequence ID" value="AWM39817.1"/>
    <property type="molecule type" value="Genomic_DNA"/>
</dbReference>
<proteinExistence type="predicted"/>
<accession>A0A2Z3H8G1</accession>
<dbReference type="AlphaFoldDB" id="A0A2Z3H8G1"/>